<accession>A0A8B8HGH2</accession>
<dbReference type="InterPro" id="IPR050271">
    <property type="entry name" value="UDP-glycosyltransferase"/>
</dbReference>
<dbReference type="Pfam" id="PF00201">
    <property type="entry name" value="UDPGT"/>
    <property type="match status" value="1"/>
</dbReference>
<dbReference type="Gene3D" id="3.40.50.2000">
    <property type="entry name" value="Glycogen Phosphorylase B"/>
    <property type="match status" value="1"/>
</dbReference>
<comment type="catalytic activity">
    <reaction evidence="5">
        <text>glucuronate acceptor + UDP-alpha-D-glucuronate = acceptor beta-D-glucuronoside + UDP + H(+)</text>
        <dbReference type="Rhea" id="RHEA:21032"/>
        <dbReference type="ChEBI" id="CHEBI:15378"/>
        <dbReference type="ChEBI" id="CHEBI:58052"/>
        <dbReference type="ChEBI" id="CHEBI:58223"/>
        <dbReference type="ChEBI" id="CHEBI:132367"/>
        <dbReference type="ChEBI" id="CHEBI:132368"/>
        <dbReference type="EC" id="2.4.1.17"/>
    </reaction>
</comment>
<evidence type="ECO:0000313" key="7">
    <source>
        <dbReference type="RefSeq" id="XP_026483600.2"/>
    </source>
</evidence>
<sequence>MSRLTCYFIFVIHFYNVNTANILGLFSHTGKSHHMVFEPLLLKLAERGHNLTVASFFPAINPPPNYHEINFQGLYELRLESFDLSALENTNIFKKIPRLGSITSQVLQFQPFVTASLGICEKLTHFAPLLEALKGDYDVVLLENFTSDCMLGLLYAYGKSAPIVYMLSGTPMPWTSERIGADDNPSYVPLITAPFSSQMTLMDRLENTLLNIILKEWYYYEIQTKEKYILEKKFGKIQDLRELGKNISLMLTNSYHTLNGVKPVLPGMVEVGGLHLSSKREPLPPFIKKFLNDSSDDGVILFSFGSHIKTKSLPKYKEQIFVHALSKLKQRVIWKYEDSDEEGSLAGNILRVKWLPQYDLLRHEKIIAFISHGGLLGMTEAMAAGKPMIIIPIFGDQHSNAAAAVEAGVGIVVSYEDLNEDTLSNALKTVISDTMRKHTSLVSKIWADRDISPLDKAVFWTEHVIRWGKSTHLHSTARNLTFYQLSLLDVAAIIIFTITSLLIATIYLIYKMIHIFKKDTKEKLL</sequence>
<evidence type="ECO:0000256" key="1">
    <source>
        <dbReference type="ARBA" id="ARBA00009995"/>
    </source>
</evidence>
<dbReference type="EC" id="2.4.1.17" evidence="5"/>
<evidence type="ECO:0000313" key="6">
    <source>
        <dbReference type="Proteomes" id="UP001652626"/>
    </source>
</evidence>
<dbReference type="GO" id="GO:0016020">
    <property type="term" value="C:membrane"/>
    <property type="evidence" value="ECO:0007669"/>
    <property type="project" value="UniProtKB-SubCell"/>
</dbReference>
<proteinExistence type="inferred from homology"/>
<keyword evidence="5" id="KW-0472">Membrane</keyword>
<keyword evidence="3 4" id="KW-0808">Transferase</keyword>
<dbReference type="SUPFAM" id="SSF53756">
    <property type="entry name" value="UDP-Glycosyltransferase/glycogen phosphorylase"/>
    <property type="match status" value="1"/>
</dbReference>
<reference evidence="7" key="1">
    <citation type="submission" date="2025-08" db="UniProtKB">
        <authorList>
            <consortium name="RefSeq"/>
        </authorList>
    </citation>
    <scope>IDENTIFICATION</scope>
    <source>
        <tissue evidence="7">Whole body</tissue>
    </source>
</reference>
<evidence type="ECO:0000256" key="5">
    <source>
        <dbReference type="RuleBase" id="RU362059"/>
    </source>
</evidence>
<dbReference type="InterPro" id="IPR035595">
    <property type="entry name" value="UDP_glycos_trans_CS"/>
</dbReference>
<dbReference type="RefSeq" id="XP_026483600.2">
    <property type="nucleotide sequence ID" value="XM_026627815.2"/>
</dbReference>
<evidence type="ECO:0000256" key="2">
    <source>
        <dbReference type="ARBA" id="ARBA00022676"/>
    </source>
</evidence>
<organism evidence="6 7">
    <name type="scientific">Vanessa tameamea</name>
    <name type="common">Kamehameha butterfly</name>
    <dbReference type="NCBI Taxonomy" id="334116"/>
    <lineage>
        <taxon>Eukaryota</taxon>
        <taxon>Metazoa</taxon>
        <taxon>Ecdysozoa</taxon>
        <taxon>Arthropoda</taxon>
        <taxon>Hexapoda</taxon>
        <taxon>Insecta</taxon>
        <taxon>Pterygota</taxon>
        <taxon>Neoptera</taxon>
        <taxon>Endopterygota</taxon>
        <taxon>Lepidoptera</taxon>
        <taxon>Glossata</taxon>
        <taxon>Ditrysia</taxon>
        <taxon>Papilionoidea</taxon>
        <taxon>Nymphalidae</taxon>
        <taxon>Nymphalinae</taxon>
        <taxon>Vanessa</taxon>
    </lineage>
</organism>
<dbReference type="GO" id="GO:0015020">
    <property type="term" value="F:glucuronosyltransferase activity"/>
    <property type="evidence" value="ECO:0007669"/>
    <property type="project" value="UniProtKB-EC"/>
</dbReference>
<name>A0A8B8HGH2_VANTA</name>
<evidence type="ECO:0000256" key="3">
    <source>
        <dbReference type="ARBA" id="ARBA00022679"/>
    </source>
</evidence>
<dbReference type="PANTHER" id="PTHR48043">
    <property type="entry name" value="EG:EG0003.4 PROTEIN-RELATED"/>
    <property type="match status" value="1"/>
</dbReference>
<protein>
    <recommendedName>
        <fullName evidence="5">UDP-glucuronosyltransferase</fullName>
        <ecNumber evidence="5">2.4.1.17</ecNumber>
    </recommendedName>
</protein>
<dbReference type="InterPro" id="IPR002213">
    <property type="entry name" value="UDP_glucos_trans"/>
</dbReference>
<gene>
    <name evidence="7" type="primary">LOC113391759</name>
</gene>
<keyword evidence="2 4" id="KW-0328">Glycosyltransferase</keyword>
<feature type="transmembrane region" description="Helical" evidence="5">
    <location>
        <begin position="482"/>
        <end position="510"/>
    </location>
</feature>
<dbReference type="OMA" id="GTPMPWT"/>
<dbReference type="GeneID" id="113391759"/>
<evidence type="ECO:0000256" key="4">
    <source>
        <dbReference type="RuleBase" id="RU003718"/>
    </source>
</evidence>
<dbReference type="PROSITE" id="PS00375">
    <property type="entry name" value="UDPGT"/>
    <property type="match status" value="1"/>
</dbReference>
<comment type="subcellular location">
    <subcellularLocation>
        <location evidence="5">Membrane</location>
        <topology evidence="5">Single-pass membrane protein</topology>
    </subcellularLocation>
</comment>
<keyword evidence="5" id="KW-1133">Transmembrane helix</keyword>
<dbReference type="Proteomes" id="UP001652626">
    <property type="component" value="Chromosome 10"/>
</dbReference>
<dbReference type="CDD" id="cd03784">
    <property type="entry name" value="GT1_Gtf-like"/>
    <property type="match status" value="1"/>
</dbReference>
<comment type="similarity">
    <text evidence="1 4">Belongs to the UDP-glycosyltransferase family.</text>
</comment>
<dbReference type="PANTHER" id="PTHR48043:SF159">
    <property type="entry name" value="EG:EG0003.4 PROTEIN-RELATED"/>
    <property type="match status" value="1"/>
</dbReference>
<keyword evidence="6" id="KW-1185">Reference proteome</keyword>
<dbReference type="OrthoDB" id="5835829at2759"/>
<dbReference type="AlphaFoldDB" id="A0A8B8HGH2"/>
<keyword evidence="5" id="KW-0812">Transmembrane</keyword>